<reference evidence="2 3" key="1">
    <citation type="submission" date="2024-10" db="EMBL/GenBank/DDBJ databases">
        <title>The Natural Products Discovery Center: Release of the First 8490 Sequenced Strains for Exploring Actinobacteria Biosynthetic Diversity.</title>
        <authorList>
            <person name="Kalkreuter E."/>
            <person name="Kautsar S.A."/>
            <person name="Yang D."/>
            <person name="Bader C.D."/>
            <person name="Teijaro C.N."/>
            <person name="Fluegel L."/>
            <person name="Davis C.M."/>
            <person name="Simpson J.R."/>
            <person name="Lauterbach L."/>
            <person name="Steele A.D."/>
            <person name="Gui C."/>
            <person name="Meng S."/>
            <person name="Li G."/>
            <person name="Viehrig K."/>
            <person name="Ye F."/>
            <person name="Su P."/>
            <person name="Kiefer A.F."/>
            <person name="Nichols A."/>
            <person name="Cepeda A.J."/>
            <person name="Yan W."/>
            <person name="Fan B."/>
            <person name="Jiang Y."/>
            <person name="Adhikari A."/>
            <person name="Zheng C.-J."/>
            <person name="Schuster L."/>
            <person name="Cowan T.M."/>
            <person name="Smanski M.J."/>
            <person name="Chevrette M.G."/>
            <person name="De Carvalho L.P.S."/>
            <person name="Shen B."/>
        </authorList>
    </citation>
    <scope>NUCLEOTIDE SEQUENCE [LARGE SCALE GENOMIC DNA]</scope>
    <source>
        <strain evidence="2 3">NPDC001390</strain>
    </source>
</reference>
<name>A0ABW6UFD3_9ACTN</name>
<dbReference type="GO" id="GO:0016787">
    <property type="term" value="F:hydrolase activity"/>
    <property type="evidence" value="ECO:0007669"/>
    <property type="project" value="UniProtKB-KW"/>
</dbReference>
<feature type="domain" description="AB hydrolase-1" evidence="1">
    <location>
        <begin position="54"/>
        <end position="155"/>
    </location>
</feature>
<organism evidence="2 3">
    <name type="scientific">Streptomyces bluensis</name>
    <dbReference type="NCBI Taxonomy" id="33897"/>
    <lineage>
        <taxon>Bacteria</taxon>
        <taxon>Bacillati</taxon>
        <taxon>Actinomycetota</taxon>
        <taxon>Actinomycetes</taxon>
        <taxon>Kitasatosporales</taxon>
        <taxon>Streptomycetaceae</taxon>
        <taxon>Streptomyces</taxon>
    </lineage>
</organism>
<accession>A0ABW6UFD3</accession>
<dbReference type="RefSeq" id="WP_387885794.1">
    <property type="nucleotide sequence ID" value="NZ_JBIAWJ010000004.1"/>
</dbReference>
<dbReference type="Pfam" id="PF00561">
    <property type="entry name" value="Abhydrolase_1"/>
    <property type="match status" value="1"/>
</dbReference>
<proteinExistence type="predicted"/>
<evidence type="ECO:0000259" key="1">
    <source>
        <dbReference type="Pfam" id="PF00561"/>
    </source>
</evidence>
<dbReference type="PANTHER" id="PTHR43798:SF27">
    <property type="entry name" value="HYDROLASE ALPHA_BETA HYDROLASE FOLD FAMILY"/>
    <property type="match status" value="1"/>
</dbReference>
<keyword evidence="2" id="KW-0378">Hydrolase</keyword>
<keyword evidence="3" id="KW-1185">Reference proteome</keyword>
<dbReference type="Gene3D" id="3.40.50.1820">
    <property type="entry name" value="alpha/beta hydrolase"/>
    <property type="match status" value="1"/>
</dbReference>
<comment type="caution">
    <text evidence="2">The sequence shown here is derived from an EMBL/GenBank/DDBJ whole genome shotgun (WGS) entry which is preliminary data.</text>
</comment>
<gene>
    <name evidence="2" type="ORF">ACFY1D_11915</name>
</gene>
<evidence type="ECO:0000313" key="2">
    <source>
        <dbReference type="EMBL" id="MFF4522136.1"/>
    </source>
</evidence>
<sequence length="292" mass="31004">MGLGTYHSPQAHAAFDAAYDAGMRALPEPAATHDVPTRFGTVRAYRFGPLGGAPLALLPGRAATSVMWQPNLPTLAERHPVYTLDVLGEPGRSTQTAPLRDADDQAAWLEATLAGLGLDGVHLVGHSFGGWLACNYAVRAPARLASLTLLDPVNTLGRFPLGLLLRSALAALPVISRWGRPAFFRWINGGAATPQDDPVAAVIEAGMRDYRMATPMPAFITDDQLRSLAVPVLALVAGRSVMHAPRAAHARAQGRIPDVQAELWPTATHSLPSESPAETNARILRFVDGVTA</sequence>
<dbReference type="Proteomes" id="UP001602058">
    <property type="component" value="Unassembled WGS sequence"/>
</dbReference>
<protein>
    <submittedName>
        <fullName evidence="2">Alpha/beta fold hydrolase</fullName>
    </submittedName>
</protein>
<dbReference type="InterPro" id="IPR050266">
    <property type="entry name" value="AB_hydrolase_sf"/>
</dbReference>
<dbReference type="InterPro" id="IPR000073">
    <property type="entry name" value="AB_hydrolase_1"/>
</dbReference>
<dbReference type="SUPFAM" id="SSF53474">
    <property type="entry name" value="alpha/beta-Hydrolases"/>
    <property type="match status" value="1"/>
</dbReference>
<dbReference type="InterPro" id="IPR029058">
    <property type="entry name" value="AB_hydrolase_fold"/>
</dbReference>
<dbReference type="EMBL" id="JBIAWJ010000004">
    <property type="protein sequence ID" value="MFF4522136.1"/>
    <property type="molecule type" value="Genomic_DNA"/>
</dbReference>
<dbReference type="PANTHER" id="PTHR43798">
    <property type="entry name" value="MONOACYLGLYCEROL LIPASE"/>
    <property type="match status" value="1"/>
</dbReference>
<evidence type="ECO:0000313" key="3">
    <source>
        <dbReference type="Proteomes" id="UP001602058"/>
    </source>
</evidence>